<dbReference type="InterPro" id="IPR018612">
    <property type="entry name" value="NSRP1_N"/>
</dbReference>
<evidence type="ECO:0000313" key="5">
    <source>
        <dbReference type="EMBL" id="KAL1412057.1"/>
    </source>
</evidence>
<comment type="caution">
    <text evidence="5">The sequence shown here is derived from an EMBL/GenBank/DDBJ whole genome shotgun (WGS) entry which is preliminary data.</text>
</comment>
<dbReference type="PANTHER" id="PTHR47845">
    <property type="entry name" value="NUCLEAR SPECKLE SPLICING REGULATORY PROTEIN 1 HOMOLOG"/>
    <property type="match status" value="1"/>
</dbReference>
<evidence type="ECO:0000259" key="4">
    <source>
        <dbReference type="Pfam" id="PF09745"/>
    </source>
</evidence>
<dbReference type="InterPro" id="IPR053246">
    <property type="entry name" value="NS_splicing_regulatory_protein"/>
</dbReference>
<organism evidence="5 6">
    <name type="scientific">Vanrija albida</name>
    <dbReference type="NCBI Taxonomy" id="181172"/>
    <lineage>
        <taxon>Eukaryota</taxon>
        <taxon>Fungi</taxon>
        <taxon>Dikarya</taxon>
        <taxon>Basidiomycota</taxon>
        <taxon>Agaricomycotina</taxon>
        <taxon>Tremellomycetes</taxon>
        <taxon>Trichosporonales</taxon>
        <taxon>Trichosporonaceae</taxon>
        <taxon>Vanrija</taxon>
    </lineage>
</organism>
<feature type="compositionally biased region" description="Basic and acidic residues" evidence="3">
    <location>
        <begin position="223"/>
        <end position="233"/>
    </location>
</feature>
<feature type="compositionally biased region" description="Basic and acidic residues" evidence="3">
    <location>
        <begin position="93"/>
        <end position="103"/>
    </location>
</feature>
<evidence type="ECO:0000256" key="3">
    <source>
        <dbReference type="SAM" id="MobiDB-lite"/>
    </source>
</evidence>
<dbReference type="RefSeq" id="XP_069212001.1">
    <property type="nucleotide sequence ID" value="XM_069351615.1"/>
</dbReference>
<evidence type="ECO:0000256" key="2">
    <source>
        <dbReference type="ARBA" id="ARBA00023054"/>
    </source>
</evidence>
<accession>A0ABR3QC24</accession>
<dbReference type="Proteomes" id="UP001565368">
    <property type="component" value="Unassembled WGS sequence"/>
</dbReference>
<proteinExistence type="inferred from homology"/>
<dbReference type="PANTHER" id="PTHR47845:SF1">
    <property type="entry name" value="NUCLEAR SPECKLE SPLICING REGULATORY PROTEIN 1 HOMOLOG"/>
    <property type="match status" value="1"/>
</dbReference>
<dbReference type="GeneID" id="95984097"/>
<feature type="compositionally biased region" description="Basic and acidic residues" evidence="3">
    <location>
        <begin position="398"/>
        <end position="428"/>
    </location>
</feature>
<feature type="compositionally biased region" description="Low complexity" evidence="3">
    <location>
        <begin position="16"/>
        <end position="32"/>
    </location>
</feature>
<feature type="region of interest" description="Disordered" evidence="3">
    <location>
        <begin position="193"/>
        <end position="263"/>
    </location>
</feature>
<dbReference type="Pfam" id="PF09745">
    <property type="entry name" value="NSRP1_N"/>
    <property type="match status" value="1"/>
</dbReference>
<feature type="compositionally biased region" description="Basic and acidic residues" evidence="3">
    <location>
        <begin position="350"/>
        <end position="382"/>
    </location>
</feature>
<protein>
    <recommendedName>
        <fullName evidence="4">Nuclear speckle splicing regulatory protein 1 N-terminal domain-containing protein</fullName>
    </recommendedName>
</protein>
<dbReference type="EMBL" id="JBBXJM010000002">
    <property type="protein sequence ID" value="KAL1412057.1"/>
    <property type="molecule type" value="Genomic_DNA"/>
</dbReference>
<keyword evidence="6" id="KW-1185">Reference proteome</keyword>
<sequence>MTDSKISFSFGGNAGGSKPKAAAAPAAPMSNMELLMAKAKGKPAAPAKKPVSAMFGDDDDDGPSRAPPNLLGGPSRKGGQAQAPRPPANLLSRAERRAQEEAKKIDQTVFDYDGVYEDMKAAERKLDDARKAEDAEKKPRFIESAIAAAQTRKLDRLRAEEKMLARERESEGDEFADKETFVTEAYKKQMEEVRKAEEEEAEREDALKRSNKGPGLTSLYKSMLDEQSAKHEAAVSATQAKPAIGPSLAIRPPTKDETFDDEEEFDPLLAREAKSAGYKVGSSSINSATGKEIEINDEGEVVDKRSLLKAGLNIVKKPQAAIPNSLLTGQRSEKKDEPYVSRAVGAAAGYRDRMERERRRLADQVREQEEKKRAAAEARAREEEEAARRRKEGDDGEAERRRAEARERFLARKRQREDEGDARKKQKE</sequence>
<keyword evidence="2" id="KW-0175">Coiled coil</keyword>
<name>A0ABR3QC24_9TREE</name>
<feature type="region of interest" description="Disordered" evidence="3">
    <location>
        <begin position="1"/>
        <end position="103"/>
    </location>
</feature>
<comment type="similarity">
    <text evidence="1">Belongs to the NSRP1 family.</text>
</comment>
<gene>
    <name evidence="5" type="ORF">Q8F55_003054</name>
</gene>
<reference evidence="5 6" key="1">
    <citation type="submission" date="2023-08" db="EMBL/GenBank/DDBJ databases">
        <title>Annotated Genome Sequence of Vanrija albida AlHP1.</title>
        <authorList>
            <person name="Herzog R."/>
        </authorList>
    </citation>
    <scope>NUCLEOTIDE SEQUENCE [LARGE SCALE GENOMIC DNA]</scope>
    <source>
        <strain evidence="5 6">AlHP1</strain>
    </source>
</reference>
<evidence type="ECO:0000313" key="6">
    <source>
        <dbReference type="Proteomes" id="UP001565368"/>
    </source>
</evidence>
<evidence type="ECO:0000256" key="1">
    <source>
        <dbReference type="ARBA" id="ARBA00010126"/>
    </source>
</evidence>
<feature type="region of interest" description="Disordered" evidence="3">
    <location>
        <begin position="326"/>
        <end position="428"/>
    </location>
</feature>
<feature type="domain" description="Nuclear speckle splicing regulatory protein 1 N-terminal" evidence="4">
    <location>
        <begin position="96"/>
        <end position="212"/>
    </location>
</feature>